<keyword evidence="8 15" id="KW-0675">Receptor</keyword>
<dbReference type="EMBL" id="BAABGY010000009">
    <property type="protein sequence ID" value="GAA4336347.1"/>
    <property type="molecule type" value="Genomic_DNA"/>
</dbReference>
<evidence type="ECO:0000256" key="12">
    <source>
        <dbReference type="SAM" id="SignalP"/>
    </source>
</evidence>
<dbReference type="Pfam" id="PF13715">
    <property type="entry name" value="CarbopepD_reg_2"/>
    <property type="match status" value="1"/>
</dbReference>
<evidence type="ECO:0000256" key="7">
    <source>
        <dbReference type="ARBA" id="ARBA00023136"/>
    </source>
</evidence>
<proteinExistence type="inferred from homology"/>
<dbReference type="Gene3D" id="2.170.130.10">
    <property type="entry name" value="TonB-dependent receptor, plug domain"/>
    <property type="match status" value="1"/>
</dbReference>
<feature type="chain" id="PRO_5045352938" evidence="12">
    <location>
        <begin position="20"/>
        <end position="799"/>
    </location>
</feature>
<keyword evidence="2 10" id="KW-0813">Transport</keyword>
<evidence type="ECO:0000256" key="5">
    <source>
        <dbReference type="ARBA" id="ARBA00022729"/>
    </source>
</evidence>
<comment type="similarity">
    <text evidence="10 11">Belongs to the TonB-dependent receptor family.</text>
</comment>
<feature type="domain" description="TonB-dependent receptor-like beta-barrel" evidence="13">
    <location>
        <begin position="246"/>
        <end position="732"/>
    </location>
</feature>
<dbReference type="Proteomes" id="UP001501725">
    <property type="component" value="Unassembled WGS sequence"/>
</dbReference>
<feature type="signal peptide" evidence="12">
    <location>
        <begin position="1"/>
        <end position="19"/>
    </location>
</feature>
<dbReference type="SUPFAM" id="SSF49464">
    <property type="entry name" value="Carboxypeptidase regulatory domain-like"/>
    <property type="match status" value="1"/>
</dbReference>
<sequence>MKLICTLTCLLFPAAAVFAQTNSVTLRGRITDASTGAPIPGASISFSEARIGTIADTSGYYQFRRLRTGHYLAEVSSAGYSPIVVHIDAESDLVQNFSLRPSVVENRGVIVTGVAASTSTRNAPVPVTLVRRGQLLEAASTNIIDALTRQPGVSQIGTGPAISKPVIRGLSYNRVVVVNDGQRQEGQQWGDEHGVEIDELSVNRVEILKGASSLMYGSDAIGGVVHFITNVPVPEGSVRANVLGTAQSNNGQLGVHTNIAGNVNGFNWNAYGTFRSAADYRNKYDGRVFNSRFNERNFGGYIGLNKHWGFSHLIVSSFNQRIGMVEGERDEAGRFLIFPENPLERAATDDELASRKLYTPYQGVQHYRVISDNSFRAGRSRIKLNVGYQQNIRREFGEAEDPGIAGLHFDLRTVSYNLQWHLPEGRGWQTTLGLSGMYQQNRNLGDEVIIPEYNLFDAGGFLFVQRTFKKTTVTGGLRYDNRSLDSKPFAEGGAERFTAFDRNFHNASGSLGLSHQPSDDVTLRANVARGFRAPTVSELSANGAHEGTNRFEYGTRGLRSEKSWQFDAGAELDYDHVSFTASVFYNHIRDFIFYQRLAAAGGGDSLVVTTGGEELEAFQYAQHNASLVGFELTSDIHPHPFDWLHWENSFSIVRGRFSEPVGGSRNLPSIPAAHWVTELRAAFPKAGRSLRNAYVRVELDRTFRQSNAFLSYNTETPTPGYGLLNAGIGGDVLSKGKVLFTVHLTGTNLTDVAYQNHLARLKYAAVNEATGRRGVFNMGRNFSVKVNVPLEWRIGKRQS</sequence>
<keyword evidence="3 10" id="KW-1134">Transmembrane beta strand</keyword>
<comment type="caution">
    <text evidence="15">The sequence shown here is derived from an EMBL/GenBank/DDBJ whole genome shotgun (WGS) entry which is preliminary data.</text>
</comment>
<dbReference type="InterPro" id="IPR039426">
    <property type="entry name" value="TonB-dep_rcpt-like"/>
</dbReference>
<dbReference type="InterPro" id="IPR000531">
    <property type="entry name" value="Beta-barrel_TonB"/>
</dbReference>
<evidence type="ECO:0000256" key="1">
    <source>
        <dbReference type="ARBA" id="ARBA00004571"/>
    </source>
</evidence>
<comment type="subcellular location">
    <subcellularLocation>
        <location evidence="1 10">Cell outer membrane</location>
        <topology evidence="1 10">Multi-pass membrane protein</topology>
    </subcellularLocation>
</comment>
<dbReference type="Gene3D" id="2.60.40.1120">
    <property type="entry name" value="Carboxypeptidase-like, regulatory domain"/>
    <property type="match status" value="1"/>
</dbReference>
<evidence type="ECO:0000259" key="13">
    <source>
        <dbReference type="Pfam" id="PF00593"/>
    </source>
</evidence>
<keyword evidence="9 10" id="KW-0998">Cell outer membrane</keyword>
<dbReference type="PROSITE" id="PS52016">
    <property type="entry name" value="TONB_DEPENDENT_REC_3"/>
    <property type="match status" value="1"/>
</dbReference>
<dbReference type="InterPro" id="IPR008969">
    <property type="entry name" value="CarboxyPept-like_regulatory"/>
</dbReference>
<evidence type="ECO:0000256" key="6">
    <source>
        <dbReference type="ARBA" id="ARBA00023077"/>
    </source>
</evidence>
<evidence type="ECO:0000256" key="8">
    <source>
        <dbReference type="ARBA" id="ARBA00023170"/>
    </source>
</evidence>
<dbReference type="Gene3D" id="2.40.170.20">
    <property type="entry name" value="TonB-dependent receptor, beta-barrel domain"/>
    <property type="match status" value="1"/>
</dbReference>
<dbReference type="InterPro" id="IPR037066">
    <property type="entry name" value="Plug_dom_sf"/>
</dbReference>
<keyword evidence="16" id="KW-1185">Reference proteome</keyword>
<feature type="domain" description="TonB-dependent receptor plug" evidence="14">
    <location>
        <begin position="120"/>
        <end position="224"/>
    </location>
</feature>
<keyword evidence="7 10" id="KW-0472">Membrane</keyword>
<reference evidence="16" key="1">
    <citation type="journal article" date="2019" name="Int. J. Syst. Evol. Microbiol.">
        <title>The Global Catalogue of Microorganisms (GCM) 10K type strain sequencing project: providing services to taxonomists for standard genome sequencing and annotation.</title>
        <authorList>
            <consortium name="The Broad Institute Genomics Platform"/>
            <consortium name="The Broad Institute Genome Sequencing Center for Infectious Disease"/>
            <person name="Wu L."/>
            <person name="Ma J."/>
        </authorList>
    </citation>
    <scope>NUCLEOTIDE SEQUENCE [LARGE SCALE GENOMIC DNA]</scope>
    <source>
        <strain evidence="16">JCM 17919</strain>
    </source>
</reference>
<evidence type="ECO:0000256" key="2">
    <source>
        <dbReference type="ARBA" id="ARBA00022448"/>
    </source>
</evidence>
<dbReference type="RefSeq" id="WP_345256728.1">
    <property type="nucleotide sequence ID" value="NZ_BAABGY010000009.1"/>
</dbReference>
<dbReference type="InterPro" id="IPR036942">
    <property type="entry name" value="Beta-barrel_TonB_sf"/>
</dbReference>
<dbReference type="PANTHER" id="PTHR30069">
    <property type="entry name" value="TONB-DEPENDENT OUTER MEMBRANE RECEPTOR"/>
    <property type="match status" value="1"/>
</dbReference>
<dbReference type="InterPro" id="IPR012910">
    <property type="entry name" value="Plug_dom"/>
</dbReference>
<accession>A0ABP8H9Q2</accession>
<protein>
    <submittedName>
        <fullName evidence="15">TonB-dependent receptor</fullName>
    </submittedName>
</protein>
<dbReference type="Pfam" id="PF07715">
    <property type="entry name" value="Plug"/>
    <property type="match status" value="1"/>
</dbReference>
<dbReference type="SUPFAM" id="SSF56935">
    <property type="entry name" value="Porins"/>
    <property type="match status" value="1"/>
</dbReference>
<keyword evidence="4 10" id="KW-0812">Transmembrane</keyword>
<dbReference type="PANTHER" id="PTHR30069:SF29">
    <property type="entry name" value="HEMOGLOBIN AND HEMOGLOBIN-HAPTOGLOBIN-BINDING PROTEIN 1-RELATED"/>
    <property type="match status" value="1"/>
</dbReference>
<evidence type="ECO:0000313" key="15">
    <source>
        <dbReference type="EMBL" id="GAA4336347.1"/>
    </source>
</evidence>
<evidence type="ECO:0000256" key="10">
    <source>
        <dbReference type="PROSITE-ProRule" id="PRU01360"/>
    </source>
</evidence>
<dbReference type="Pfam" id="PF00593">
    <property type="entry name" value="TonB_dep_Rec_b-barrel"/>
    <property type="match status" value="1"/>
</dbReference>
<organism evidence="15 16">
    <name type="scientific">Flaviaesturariibacter amylovorans</name>
    <dbReference type="NCBI Taxonomy" id="1084520"/>
    <lineage>
        <taxon>Bacteria</taxon>
        <taxon>Pseudomonadati</taxon>
        <taxon>Bacteroidota</taxon>
        <taxon>Chitinophagia</taxon>
        <taxon>Chitinophagales</taxon>
        <taxon>Chitinophagaceae</taxon>
        <taxon>Flaviaestuariibacter</taxon>
    </lineage>
</organism>
<evidence type="ECO:0000256" key="4">
    <source>
        <dbReference type="ARBA" id="ARBA00022692"/>
    </source>
</evidence>
<evidence type="ECO:0000256" key="3">
    <source>
        <dbReference type="ARBA" id="ARBA00022452"/>
    </source>
</evidence>
<gene>
    <name evidence="15" type="ORF">GCM10023184_31610</name>
</gene>
<keyword evidence="6 11" id="KW-0798">TonB box</keyword>
<evidence type="ECO:0000313" key="16">
    <source>
        <dbReference type="Proteomes" id="UP001501725"/>
    </source>
</evidence>
<evidence type="ECO:0000256" key="9">
    <source>
        <dbReference type="ARBA" id="ARBA00023237"/>
    </source>
</evidence>
<evidence type="ECO:0000256" key="11">
    <source>
        <dbReference type="RuleBase" id="RU003357"/>
    </source>
</evidence>
<name>A0ABP8H9Q2_9BACT</name>
<keyword evidence="5 12" id="KW-0732">Signal</keyword>
<evidence type="ECO:0000259" key="14">
    <source>
        <dbReference type="Pfam" id="PF07715"/>
    </source>
</evidence>